<gene>
    <name evidence="1" type="ORF">CYJ32_00190</name>
</gene>
<dbReference type="RefSeq" id="WP_049227440.1">
    <property type="nucleotide sequence ID" value="NZ_JAHACM010000002.1"/>
</dbReference>
<reference evidence="1 2" key="1">
    <citation type="submission" date="2017-12" db="EMBL/GenBank/DDBJ databases">
        <title>Phylogenetic diversity of female urinary microbiome.</title>
        <authorList>
            <person name="Thomas-White K."/>
            <person name="Wolfe A.J."/>
        </authorList>
    </citation>
    <scope>NUCLEOTIDE SEQUENCE [LARGE SCALE GENOMIC DNA]</scope>
    <source>
        <strain evidence="1 2">UMB0064</strain>
    </source>
</reference>
<evidence type="ECO:0000313" key="1">
    <source>
        <dbReference type="EMBL" id="PKZ15908.1"/>
    </source>
</evidence>
<dbReference type="AlphaFoldDB" id="A0A2I1M702"/>
<sequence length="370" mass="42495">MKKYIVLFIIGIAVLLLMGCSNPNEDKARIDRYLDNVYGKNEYTLEQNPENKRYYIVKLKKYPDLKFNITVSHQPFMGSFVWNDFDDVFTEHAIKTFQSSTDMGKDHIEYLDPELVYSAHIKSIDELKTSYDRFVAFINTVREKYSALIDVENLPLRFDIHGIRFKGDVSDESKYVDVGRAENGKVTMKSFDELYAELAPQIQTHAMNPNGVKIRASSGRIFMLGGDSFEDCLYKVMDLDNPTGADLSSIVLQPGEISETYTLAKKDDYRSARIEIQVKNMTDSPCSLYDATLYKMVISNSDTIFIKDKSIELIYDERREWVDPYKALNISKPNSEQERTEGVAFKNIKVLFSESQSSKSIKTVIVTFNQ</sequence>
<dbReference type="Proteomes" id="UP000242263">
    <property type="component" value="Unassembled WGS sequence"/>
</dbReference>
<proteinExistence type="predicted"/>
<accession>A0A2I1M702</accession>
<protein>
    <submittedName>
        <fullName evidence="1">Uncharacterized protein</fullName>
    </submittedName>
</protein>
<evidence type="ECO:0000313" key="2">
    <source>
        <dbReference type="Proteomes" id="UP000242263"/>
    </source>
</evidence>
<comment type="caution">
    <text evidence="1">The sequence shown here is derived from an EMBL/GenBank/DDBJ whole genome shotgun (WGS) entry which is preliminary data.</text>
</comment>
<dbReference type="EMBL" id="PKGU01000001">
    <property type="protein sequence ID" value="PKZ15908.1"/>
    <property type="molecule type" value="Genomic_DNA"/>
</dbReference>
<dbReference type="PROSITE" id="PS51257">
    <property type="entry name" value="PROKAR_LIPOPROTEIN"/>
    <property type="match status" value="1"/>
</dbReference>
<organism evidence="1 2">
    <name type="scientific">Alloscardovia omnicolens</name>
    <dbReference type="NCBI Taxonomy" id="419015"/>
    <lineage>
        <taxon>Bacteria</taxon>
        <taxon>Bacillati</taxon>
        <taxon>Actinomycetota</taxon>
        <taxon>Actinomycetes</taxon>
        <taxon>Bifidobacteriales</taxon>
        <taxon>Bifidobacteriaceae</taxon>
        <taxon>Alloscardovia</taxon>
    </lineage>
</organism>
<name>A0A2I1M702_9BIFI</name>